<dbReference type="InterPro" id="IPR029039">
    <property type="entry name" value="Flavoprotein-like_sf"/>
</dbReference>
<dbReference type="Proteomes" id="UP001199916">
    <property type="component" value="Unassembled WGS sequence"/>
</dbReference>
<reference evidence="4 5" key="1">
    <citation type="submission" date="2021-11" db="EMBL/GenBank/DDBJ databases">
        <title>Draft genome sequence of Paenibacillus profundus YoMME, a new Gram-positive bacteria with exoelectrogenic properties.</title>
        <authorList>
            <person name="Hubenova Y."/>
            <person name="Hubenova E."/>
            <person name="Manasiev Y."/>
            <person name="Peykov S."/>
            <person name="Mitov M."/>
        </authorList>
    </citation>
    <scope>NUCLEOTIDE SEQUENCE [LARGE SCALE GENOMIC DNA]</scope>
    <source>
        <strain evidence="4 5">YoMME</strain>
    </source>
</reference>
<dbReference type="EMBL" id="JAJNBZ010000039">
    <property type="protein sequence ID" value="MCE5173036.1"/>
    <property type="molecule type" value="Genomic_DNA"/>
</dbReference>
<evidence type="ECO:0000313" key="5">
    <source>
        <dbReference type="Proteomes" id="UP001199916"/>
    </source>
</evidence>
<dbReference type="RefSeq" id="WP_233699056.1">
    <property type="nucleotide sequence ID" value="NZ_JAJNBZ010000039.1"/>
</dbReference>
<accession>A0ABS8YMH6</accession>
<sequence length="246" mass="27701">MNTKKVFAYVGSRNASSQLTLYVKDFLSKLAVKSNGTIQYDLYTASDMNINHSTGCRNCFDQGTCELDNKPDDHMKLLKQNMLEADFIILASPVYSHNVSGDMKAFIDRISYWCHLMRLAGKPGIAIASAHSNGVHHVLNYLGKILTFLGVAPVEKIGIVKIENSSEEQLDMYVNQAYEYVAGSKKVESNEELESAFQTMKWVIGNQPPTYTEHIYWTKNGLFDCDSFQDLLHKNESNKLLNPVEA</sequence>
<keyword evidence="2" id="KW-0288">FMN</keyword>
<evidence type="ECO:0000313" key="4">
    <source>
        <dbReference type="EMBL" id="MCE5173036.1"/>
    </source>
</evidence>
<dbReference type="Pfam" id="PF03358">
    <property type="entry name" value="FMN_red"/>
    <property type="match status" value="1"/>
</dbReference>
<dbReference type="InterPro" id="IPR051796">
    <property type="entry name" value="ISF_SsuE-like"/>
</dbReference>
<keyword evidence="1" id="KW-0285">Flavoprotein</keyword>
<evidence type="ECO:0000256" key="2">
    <source>
        <dbReference type="ARBA" id="ARBA00022643"/>
    </source>
</evidence>
<keyword evidence="5" id="KW-1185">Reference proteome</keyword>
<protein>
    <submittedName>
        <fullName evidence="4">Flavodoxin family protein</fullName>
    </submittedName>
</protein>
<dbReference type="InterPro" id="IPR005025">
    <property type="entry name" value="FMN_Rdtase-like_dom"/>
</dbReference>
<evidence type="ECO:0000259" key="3">
    <source>
        <dbReference type="Pfam" id="PF03358"/>
    </source>
</evidence>
<organism evidence="4 5">
    <name type="scientific">Paenibacillus profundus</name>
    <dbReference type="NCBI Taxonomy" id="1173085"/>
    <lineage>
        <taxon>Bacteria</taxon>
        <taxon>Bacillati</taxon>
        <taxon>Bacillota</taxon>
        <taxon>Bacilli</taxon>
        <taxon>Bacillales</taxon>
        <taxon>Paenibacillaceae</taxon>
        <taxon>Paenibacillus</taxon>
    </lineage>
</organism>
<proteinExistence type="predicted"/>
<dbReference type="SUPFAM" id="SSF52218">
    <property type="entry name" value="Flavoproteins"/>
    <property type="match status" value="1"/>
</dbReference>
<feature type="domain" description="NADPH-dependent FMN reductase-like" evidence="3">
    <location>
        <begin position="5"/>
        <end position="156"/>
    </location>
</feature>
<name>A0ABS8YMH6_9BACL</name>
<dbReference type="PANTHER" id="PTHR43278:SF4">
    <property type="entry name" value="NAD(P)H-DEPENDENT FMN-CONTAINING OXIDOREDUCTASE YWQN-RELATED"/>
    <property type="match status" value="1"/>
</dbReference>
<gene>
    <name evidence="4" type="ORF">LQV63_27615</name>
</gene>
<dbReference type="PANTHER" id="PTHR43278">
    <property type="entry name" value="NAD(P)H-DEPENDENT FMN-CONTAINING OXIDOREDUCTASE YWQN-RELATED"/>
    <property type="match status" value="1"/>
</dbReference>
<dbReference type="Gene3D" id="3.40.50.360">
    <property type="match status" value="1"/>
</dbReference>
<comment type="caution">
    <text evidence="4">The sequence shown here is derived from an EMBL/GenBank/DDBJ whole genome shotgun (WGS) entry which is preliminary data.</text>
</comment>
<evidence type="ECO:0000256" key="1">
    <source>
        <dbReference type="ARBA" id="ARBA00022630"/>
    </source>
</evidence>